<dbReference type="STRING" id="879212.DespoDRAFT_00050"/>
<dbReference type="InterPro" id="IPR000086">
    <property type="entry name" value="NUDIX_hydrolase_dom"/>
</dbReference>
<dbReference type="PANTHER" id="PTHR43222">
    <property type="entry name" value="NUDIX HYDROLASE 23"/>
    <property type="match status" value="1"/>
</dbReference>
<reference evidence="2 3" key="2">
    <citation type="submission" date="2012-02" db="EMBL/GenBank/DDBJ databases">
        <title>Improved High-Quality Draft sequence of Desulfobacter postgatei 2ac9.</title>
        <authorList>
            <consortium name="US DOE Joint Genome Institute"/>
            <person name="Lucas S."/>
            <person name="Han J."/>
            <person name="Lapidus A."/>
            <person name="Cheng J.-F."/>
            <person name="Goodwin L."/>
            <person name="Pitluck S."/>
            <person name="Peters L."/>
            <person name="Ovchinnikova G."/>
            <person name="Held B."/>
            <person name="Detter J.C."/>
            <person name="Han C."/>
            <person name="Tapia R."/>
            <person name="Land M."/>
            <person name="Hauser L."/>
            <person name="Kyrpides N."/>
            <person name="Ivanova N."/>
            <person name="Pagani I."/>
            <person name="Orellana R."/>
            <person name="Lovley D."/>
            <person name="Woyke T."/>
        </authorList>
    </citation>
    <scope>NUCLEOTIDE SEQUENCE [LARGE SCALE GENOMIC DNA]</scope>
    <source>
        <strain evidence="2 3">2ac9</strain>
    </source>
</reference>
<dbReference type="Pfam" id="PF14803">
    <property type="entry name" value="Zn_ribbon_Nudix"/>
    <property type="match status" value="1"/>
</dbReference>
<dbReference type="HOGENOM" id="CLU_037162_16_1_7"/>
<dbReference type="InterPro" id="IPR015797">
    <property type="entry name" value="NUDIX_hydrolase-like_dom_sf"/>
</dbReference>
<dbReference type="PANTHER" id="PTHR43222:SF2">
    <property type="entry name" value="NUDIX HYDROLASE 23, CHLOROPLASTIC"/>
    <property type="match status" value="1"/>
</dbReference>
<dbReference type="SUPFAM" id="SSF55811">
    <property type="entry name" value="Nudix"/>
    <property type="match status" value="1"/>
</dbReference>
<dbReference type="InterPro" id="IPR029401">
    <property type="entry name" value="Nudix_N"/>
</dbReference>
<feature type="domain" description="Nudix hydrolase" evidence="1">
    <location>
        <begin position="44"/>
        <end position="184"/>
    </location>
</feature>
<dbReference type="CDD" id="cd04511">
    <property type="entry name" value="NUDIX_Hydrolase"/>
    <property type="match status" value="1"/>
</dbReference>
<protein>
    <submittedName>
        <fullName evidence="2">ADP-ribose pyrophosphatase</fullName>
    </submittedName>
</protein>
<dbReference type="EMBL" id="CM001488">
    <property type="protein sequence ID" value="EIM62102.1"/>
    <property type="molecule type" value="Genomic_DNA"/>
</dbReference>
<evidence type="ECO:0000313" key="3">
    <source>
        <dbReference type="Proteomes" id="UP000005778"/>
    </source>
</evidence>
<gene>
    <name evidence="2" type="ORF">DespoDRAFT_00050</name>
</gene>
<proteinExistence type="predicted"/>
<evidence type="ECO:0000259" key="1">
    <source>
        <dbReference type="PROSITE" id="PS51462"/>
    </source>
</evidence>
<dbReference type="AlphaFoldDB" id="I5AXY9"/>
<dbReference type="Gene3D" id="3.90.79.10">
    <property type="entry name" value="Nucleoside Triphosphate Pyrophosphohydrolase"/>
    <property type="match status" value="1"/>
</dbReference>
<organism evidence="2 3">
    <name type="scientific">Desulfobacter postgatei 2ac9</name>
    <dbReference type="NCBI Taxonomy" id="879212"/>
    <lineage>
        <taxon>Bacteria</taxon>
        <taxon>Pseudomonadati</taxon>
        <taxon>Thermodesulfobacteriota</taxon>
        <taxon>Desulfobacteria</taxon>
        <taxon>Desulfobacterales</taxon>
        <taxon>Desulfobacteraceae</taxon>
        <taxon>Desulfobacter</taxon>
    </lineage>
</organism>
<accession>I5AXY9</accession>
<dbReference type="eggNOG" id="COG1051">
    <property type="taxonomic scope" value="Bacteria"/>
</dbReference>
<dbReference type="Proteomes" id="UP000005778">
    <property type="component" value="Chromosome"/>
</dbReference>
<evidence type="ECO:0000313" key="2">
    <source>
        <dbReference type="EMBL" id="EIM62102.1"/>
    </source>
</evidence>
<dbReference type="Gene3D" id="2.20.70.10">
    <property type="match status" value="1"/>
</dbReference>
<dbReference type="Pfam" id="PF00293">
    <property type="entry name" value="NUDIX"/>
    <property type="match status" value="1"/>
</dbReference>
<sequence>MEDRSVMSTKFCTQCGHSITRQIPQNDDHVRAVCSSCGHIHYENPKMVVGTIPVFQDRILMCKRNIDPRKGCWTLPAGYLENEESVQQGAVRETLEETRAQVRILSPYRMFNILFVDQIYMMFIAELLSQDFGPTTESTDVRLFSQSNIPWDEIAFDVIRQTLEDYFTDRKNAGDHEFNPEAFMFKIKDLEFSPFNGGVLCHKSF</sequence>
<reference evidence="2 3" key="1">
    <citation type="submission" date="2011-09" db="EMBL/GenBank/DDBJ databases">
        <authorList>
            <consortium name="US DOE Joint Genome Institute (JGI-PGF)"/>
            <person name="Lucas S."/>
            <person name="Han J."/>
            <person name="Lapidus A."/>
            <person name="Cheng J.-F."/>
            <person name="Goodwin L."/>
            <person name="Pitluck S."/>
            <person name="Peters L."/>
            <person name="Land M.L."/>
            <person name="Hauser L."/>
            <person name="Orellana R."/>
            <person name="Lovley D."/>
            <person name="Woyke T.J."/>
        </authorList>
    </citation>
    <scope>NUCLEOTIDE SEQUENCE [LARGE SCALE GENOMIC DNA]</scope>
    <source>
        <strain evidence="2 3">2ac9</strain>
    </source>
</reference>
<keyword evidence="3" id="KW-1185">Reference proteome</keyword>
<name>I5AXY9_9BACT</name>
<dbReference type="PROSITE" id="PS51462">
    <property type="entry name" value="NUDIX"/>
    <property type="match status" value="1"/>
</dbReference>